<dbReference type="KEGG" id="cic:CICLE_v10002999mg"/>
<organism evidence="2 3">
    <name type="scientific">Citrus clementina</name>
    <name type="common">Clementine</name>
    <name type="synonym">Citrus deliciosa x Citrus sinensis</name>
    <dbReference type="NCBI Taxonomy" id="85681"/>
    <lineage>
        <taxon>Eukaryota</taxon>
        <taxon>Viridiplantae</taxon>
        <taxon>Streptophyta</taxon>
        <taxon>Embryophyta</taxon>
        <taxon>Tracheophyta</taxon>
        <taxon>Spermatophyta</taxon>
        <taxon>Magnoliopsida</taxon>
        <taxon>eudicotyledons</taxon>
        <taxon>Gunneridae</taxon>
        <taxon>Pentapetalae</taxon>
        <taxon>rosids</taxon>
        <taxon>malvids</taxon>
        <taxon>Sapindales</taxon>
        <taxon>Rutaceae</taxon>
        <taxon>Aurantioideae</taxon>
        <taxon>Citrus</taxon>
    </lineage>
</organism>
<protein>
    <submittedName>
        <fullName evidence="2">Uncharacterized protein</fullName>
    </submittedName>
</protein>
<proteinExistence type="predicted"/>
<feature type="region of interest" description="Disordered" evidence="1">
    <location>
        <begin position="1"/>
        <end position="21"/>
    </location>
</feature>
<gene>
    <name evidence="2" type="ORF">CICLE_v10002999mg</name>
</gene>
<reference evidence="2 3" key="1">
    <citation type="submission" date="2013-10" db="EMBL/GenBank/DDBJ databases">
        <authorList>
            <consortium name="International Citrus Genome Consortium"/>
            <person name="Jenkins J."/>
            <person name="Schmutz J."/>
            <person name="Prochnik S."/>
            <person name="Rokhsar D."/>
            <person name="Gmitter F."/>
            <person name="Ollitrault P."/>
            <person name="Machado M."/>
            <person name="Talon M."/>
            <person name="Wincker P."/>
            <person name="Jaillon O."/>
            <person name="Morgante M."/>
        </authorList>
    </citation>
    <scope>NUCLEOTIDE SEQUENCE</scope>
    <source>
        <strain evidence="3">cv. Clemenules</strain>
    </source>
</reference>
<name>V4T816_CITCL</name>
<dbReference type="AlphaFoldDB" id="V4T816"/>
<sequence>MQVSTGDYKKPGKTAKRHAQLPNSIFNHLPVTSILSQDITVPRNYALNRGLVFITINWILKYLTKQIDSTKLIVQKKNTYFLP</sequence>
<dbReference type="InParanoid" id="V4T816"/>
<dbReference type="Gramene" id="ESR45671">
    <property type="protein sequence ID" value="ESR45671"/>
    <property type="gene ID" value="CICLE_v10002999mg"/>
</dbReference>
<dbReference type="Proteomes" id="UP000030687">
    <property type="component" value="Unassembled WGS sequence"/>
</dbReference>
<dbReference type="EMBL" id="KI536799">
    <property type="protein sequence ID" value="ESR45671.1"/>
    <property type="molecule type" value="Genomic_DNA"/>
</dbReference>
<evidence type="ECO:0000313" key="2">
    <source>
        <dbReference type="EMBL" id="ESR45671.1"/>
    </source>
</evidence>
<evidence type="ECO:0000313" key="3">
    <source>
        <dbReference type="Proteomes" id="UP000030687"/>
    </source>
</evidence>
<keyword evidence="3" id="KW-1185">Reference proteome</keyword>
<accession>V4T816</accession>
<evidence type="ECO:0000256" key="1">
    <source>
        <dbReference type="SAM" id="MobiDB-lite"/>
    </source>
</evidence>